<accession>A0A0A9DZR8</accession>
<reference evidence="1" key="1">
    <citation type="submission" date="2014-09" db="EMBL/GenBank/DDBJ databases">
        <authorList>
            <person name="Magalhaes I.L.F."/>
            <person name="Oliveira U."/>
            <person name="Santos F.R."/>
            <person name="Vidigal T.H.D.A."/>
            <person name="Brescovit A.D."/>
            <person name="Santos A.J."/>
        </authorList>
    </citation>
    <scope>NUCLEOTIDE SEQUENCE</scope>
    <source>
        <tissue evidence="1">Shoot tissue taken approximately 20 cm above the soil surface</tissue>
    </source>
</reference>
<reference evidence="1" key="2">
    <citation type="journal article" date="2015" name="Data Brief">
        <title>Shoot transcriptome of the giant reed, Arundo donax.</title>
        <authorList>
            <person name="Barrero R.A."/>
            <person name="Guerrero F.D."/>
            <person name="Moolhuijzen P."/>
            <person name="Goolsby J.A."/>
            <person name="Tidwell J."/>
            <person name="Bellgard S.E."/>
            <person name="Bellgard M.I."/>
        </authorList>
    </citation>
    <scope>NUCLEOTIDE SEQUENCE</scope>
    <source>
        <tissue evidence="1">Shoot tissue taken approximately 20 cm above the soil surface</tissue>
    </source>
</reference>
<dbReference type="AlphaFoldDB" id="A0A0A9DZR8"/>
<sequence length="65" mass="7391">MPGASFIPGAGRLDKNKHRALPFLAAISVREKGWKLDQTDWAGRPVLLESEFWVNVHCPSKFREK</sequence>
<dbReference type="EMBL" id="GBRH01204599">
    <property type="protein sequence ID" value="JAD93296.1"/>
    <property type="molecule type" value="Transcribed_RNA"/>
</dbReference>
<evidence type="ECO:0000313" key="1">
    <source>
        <dbReference type="EMBL" id="JAD93296.1"/>
    </source>
</evidence>
<organism evidence="1">
    <name type="scientific">Arundo donax</name>
    <name type="common">Giant reed</name>
    <name type="synonym">Donax arundinaceus</name>
    <dbReference type="NCBI Taxonomy" id="35708"/>
    <lineage>
        <taxon>Eukaryota</taxon>
        <taxon>Viridiplantae</taxon>
        <taxon>Streptophyta</taxon>
        <taxon>Embryophyta</taxon>
        <taxon>Tracheophyta</taxon>
        <taxon>Spermatophyta</taxon>
        <taxon>Magnoliopsida</taxon>
        <taxon>Liliopsida</taxon>
        <taxon>Poales</taxon>
        <taxon>Poaceae</taxon>
        <taxon>PACMAD clade</taxon>
        <taxon>Arundinoideae</taxon>
        <taxon>Arundineae</taxon>
        <taxon>Arundo</taxon>
    </lineage>
</organism>
<protein>
    <submittedName>
        <fullName evidence="1">Top1</fullName>
    </submittedName>
</protein>
<name>A0A0A9DZR8_ARUDO</name>
<proteinExistence type="predicted"/>